<keyword evidence="1" id="KW-0812">Transmembrane</keyword>
<name>A0A9P7EXM9_9AGAM</name>
<feature type="transmembrane region" description="Helical" evidence="1">
    <location>
        <begin position="21"/>
        <end position="41"/>
    </location>
</feature>
<dbReference type="EMBL" id="JABBWM010000069">
    <property type="protein sequence ID" value="KAG2096492.1"/>
    <property type="molecule type" value="Genomic_DNA"/>
</dbReference>
<reference evidence="2" key="1">
    <citation type="journal article" date="2020" name="New Phytol.">
        <title>Comparative genomics reveals dynamic genome evolution in host specialist ectomycorrhizal fungi.</title>
        <authorList>
            <person name="Lofgren L.A."/>
            <person name="Nguyen N.H."/>
            <person name="Vilgalys R."/>
            <person name="Ruytinx J."/>
            <person name="Liao H.L."/>
            <person name="Branco S."/>
            <person name="Kuo A."/>
            <person name="LaButti K."/>
            <person name="Lipzen A."/>
            <person name="Andreopoulos W."/>
            <person name="Pangilinan J."/>
            <person name="Riley R."/>
            <person name="Hundley H."/>
            <person name="Na H."/>
            <person name="Barry K."/>
            <person name="Grigoriev I.V."/>
            <person name="Stajich J.E."/>
            <person name="Kennedy P.G."/>
        </authorList>
    </citation>
    <scope>NUCLEOTIDE SEQUENCE</scope>
    <source>
        <strain evidence="2">FC423</strain>
    </source>
</reference>
<feature type="transmembrane region" description="Helical" evidence="1">
    <location>
        <begin position="89"/>
        <end position="111"/>
    </location>
</feature>
<comment type="caution">
    <text evidence="2">The sequence shown here is derived from an EMBL/GenBank/DDBJ whole genome shotgun (WGS) entry which is preliminary data.</text>
</comment>
<evidence type="ECO:0000256" key="1">
    <source>
        <dbReference type="SAM" id="Phobius"/>
    </source>
</evidence>
<protein>
    <submittedName>
        <fullName evidence="2">Uncharacterized protein</fullName>
    </submittedName>
</protein>
<gene>
    <name evidence="2" type="ORF">F5147DRAFT_641560</name>
</gene>
<sequence>MLLSILFNRKVRRSNNSARSVTIFIAGGVSGVMVAAMHALGWNFAFPSHAERIVWHTAFVGKACLSLTMWSLWYLDAQPSEYNGLSGKALYFLSVNLMKIIGFLGTIYVFARLTVITLTMLSLRSLPQGVYDTVGWTKFIPHVGM</sequence>
<dbReference type="PANTHER" id="PTHR35043">
    <property type="entry name" value="TRANSCRIPTION FACTOR DOMAIN-CONTAINING PROTEIN"/>
    <property type="match status" value="1"/>
</dbReference>
<keyword evidence="3" id="KW-1185">Reference proteome</keyword>
<dbReference type="RefSeq" id="XP_041288215.1">
    <property type="nucleotide sequence ID" value="XM_041433058.1"/>
</dbReference>
<keyword evidence="1" id="KW-0472">Membrane</keyword>
<evidence type="ECO:0000313" key="3">
    <source>
        <dbReference type="Proteomes" id="UP000823399"/>
    </source>
</evidence>
<evidence type="ECO:0000313" key="2">
    <source>
        <dbReference type="EMBL" id="KAG2096492.1"/>
    </source>
</evidence>
<dbReference type="PANTHER" id="PTHR35043:SF8">
    <property type="entry name" value="DUF4220 DOMAIN-CONTAINING PROTEIN"/>
    <property type="match status" value="1"/>
</dbReference>
<organism evidence="2 3">
    <name type="scientific">Suillus discolor</name>
    <dbReference type="NCBI Taxonomy" id="1912936"/>
    <lineage>
        <taxon>Eukaryota</taxon>
        <taxon>Fungi</taxon>
        <taxon>Dikarya</taxon>
        <taxon>Basidiomycota</taxon>
        <taxon>Agaricomycotina</taxon>
        <taxon>Agaricomycetes</taxon>
        <taxon>Agaricomycetidae</taxon>
        <taxon>Boletales</taxon>
        <taxon>Suillineae</taxon>
        <taxon>Suillaceae</taxon>
        <taxon>Suillus</taxon>
    </lineage>
</organism>
<dbReference type="OrthoDB" id="9451547at2759"/>
<keyword evidence="1" id="KW-1133">Transmembrane helix</keyword>
<accession>A0A9P7EXM9</accession>
<proteinExistence type="predicted"/>
<dbReference type="GeneID" id="64695317"/>
<dbReference type="Proteomes" id="UP000823399">
    <property type="component" value="Unassembled WGS sequence"/>
</dbReference>
<dbReference type="AlphaFoldDB" id="A0A9P7EXM9"/>